<evidence type="ECO:0000259" key="1">
    <source>
        <dbReference type="Pfam" id="PF03109"/>
    </source>
</evidence>
<keyword evidence="4" id="KW-1185">Reference proteome</keyword>
<dbReference type="OrthoDB" id="1290869at2759"/>
<dbReference type="Pfam" id="PF03109">
    <property type="entry name" value="ABC1"/>
    <property type="match status" value="1"/>
</dbReference>
<dbReference type="Gene3D" id="1.10.340.70">
    <property type="match status" value="1"/>
</dbReference>
<evidence type="ECO:0000259" key="2">
    <source>
        <dbReference type="Pfam" id="PF17921"/>
    </source>
</evidence>
<dbReference type="STRING" id="93759.A0A1R3ICB4"/>
<accession>A0A1R3ICB4</accession>
<feature type="domain" description="Integrase zinc-binding" evidence="2">
    <location>
        <begin position="169"/>
        <end position="209"/>
    </location>
</feature>
<dbReference type="InterPro" id="IPR052402">
    <property type="entry name" value="ADCK_kinase"/>
</dbReference>
<dbReference type="PANTHER" id="PTHR45890">
    <property type="entry name" value="AARF DOMAIN CONTAINING KINASE 2 (PREDICTED)"/>
    <property type="match status" value="1"/>
</dbReference>
<dbReference type="InterPro" id="IPR004147">
    <property type="entry name" value="ABC1_dom"/>
</dbReference>
<feature type="domain" description="ABC1 atypical kinase-like" evidence="1">
    <location>
        <begin position="447"/>
        <end position="611"/>
    </location>
</feature>
<proteinExistence type="predicted"/>
<dbReference type="Pfam" id="PF17921">
    <property type="entry name" value="Integrase_H2C2"/>
    <property type="match status" value="1"/>
</dbReference>
<organism evidence="3 4">
    <name type="scientific">Corchorus olitorius</name>
    <dbReference type="NCBI Taxonomy" id="93759"/>
    <lineage>
        <taxon>Eukaryota</taxon>
        <taxon>Viridiplantae</taxon>
        <taxon>Streptophyta</taxon>
        <taxon>Embryophyta</taxon>
        <taxon>Tracheophyta</taxon>
        <taxon>Spermatophyta</taxon>
        <taxon>Magnoliopsida</taxon>
        <taxon>eudicotyledons</taxon>
        <taxon>Gunneridae</taxon>
        <taxon>Pentapetalae</taxon>
        <taxon>rosids</taxon>
        <taxon>malvids</taxon>
        <taxon>Malvales</taxon>
        <taxon>Malvaceae</taxon>
        <taxon>Grewioideae</taxon>
        <taxon>Apeibeae</taxon>
        <taxon>Corchorus</taxon>
    </lineage>
</organism>
<reference evidence="4" key="1">
    <citation type="submission" date="2013-09" db="EMBL/GenBank/DDBJ databases">
        <title>Corchorus olitorius genome sequencing.</title>
        <authorList>
            <person name="Alam M."/>
            <person name="Haque M.S."/>
            <person name="Islam M.S."/>
            <person name="Emdad E.M."/>
            <person name="Islam M.M."/>
            <person name="Ahmed B."/>
            <person name="Halim A."/>
            <person name="Hossen Q.M.M."/>
            <person name="Hossain M.Z."/>
            <person name="Ahmed R."/>
            <person name="Khan M.M."/>
            <person name="Islam R."/>
            <person name="Rashid M.M."/>
            <person name="Khan S.A."/>
            <person name="Rahman M.S."/>
            <person name="Alam M."/>
            <person name="Yahiya A.S."/>
            <person name="Khan M.S."/>
            <person name="Azam M.S."/>
            <person name="Haque T."/>
            <person name="Lashkar M.Z.H."/>
            <person name="Akhand A.I."/>
            <person name="Morshed G."/>
            <person name="Roy S."/>
            <person name="Uddin K.S."/>
            <person name="Rabeya T."/>
            <person name="Hossain A.S."/>
            <person name="Chowdhury A."/>
            <person name="Snigdha A.R."/>
            <person name="Mortoza M.S."/>
            <person name="Matin S.A."/>
            <person name="Hoque S.M.E."/>
            <person name="Islam M.K."/>
            <person name="Roy D.K."/>
            <person name="Haider R."/>
            <person name="Moosa M.M."/>
            <person name="Elias S.M."/>
            <person name="Hasan A.M."/>
            <person name="Jahan S."/>
            <person name="Shafiuddin M."/>
            <person name="Mahmood N."/>
            <person name="Shommy N.S."/>
        </authorList>
    </citation>
    <scope>NUCLEOTIDE SEQUENCE [LARGE SCALE GENOMIC DNA]</scope>
    <source>
        <strain evidence="4">cv. O-4</strain>
    </source>
</reference>
<dbReference type="AlphaFoldDB" id="A0A1R3ICB4"/>
<sequence>MEFSVKGKRFVLRGSSQKLKLKTVDGKQISRALENSLECSLIQLNCIEVEGIPTADDGFLLASVSASSDAVLPAEIEQLLNKFEAIFTEPIALPPHRTHDHRISLQEGLAVSSVSTDLWDQIKASWAADTTLSNLIFQLQQGFFLTKSAYMWSNDQLLRRGRIVMGNDVALQKHIIQLYHASSNGGHSGMLATVKKISTLFYWKGLERQLGDDHVIGSELPISSDTTSLTPQAVLDRRLLTFTNIRRAAQSASSNQASKCRKYGTVVKDGLRLPQYGLYSHYIYRFNSGGKAPFILHTKEVLSQAYFSGSRSFLSTSTVVSHNAQIAWKRLIQTCSASGCRLPNISKIAQAVSLTFFPSHLVISGFFGLTSGKLALAHSTLAETGDYLSQNPPYVHPKHENTVISSILLYKCAQNGLAFISSIPHSLAKATRPYLFPEDVCNKLSELHSKSPGHSFAYTKKTIERAFSRKLSEIFDGFEEEPMASRSIAQVHRASLISRYPGDQLVEPLKVTVKVRHPGVGESIRRDFMVINFVAKMSKFIPSLNWMRLDEGVQQFANFTMSQVDLTREAVHLSRFGYNFQSRNDVSFPNPVYPLVHPDVLVESYEQGESVS</sequence>
<protein>
    <recommendedName>
        <fullName evidence="5">ABC1 atypical kinase-like domain-containing protein</fullName>
    </recommendedName>
</protein>
<gene>
    <name evidence="3" type="ORF">COLO4_24175</name>
</gene>
<evidence type="ECO:0008006" key="5">
    <source>
        <dbReference type="Google" id="ProtNLM"/>
    </source>
</evidence>
<comment type="caution">
    <text evidence="3">The sequence shown here is derived from an EMBL/GenBank/DDBJ whole genome shotgun (WGS) entry which is preliminary data.</text>
</comment>
<name>A0A1R3ICB4_9ROSI</name>
<dbReference type="Proteomes" id="UP000187203">
    <property type="component" value="Unassembled WGS sequence"/>
</dbReference>
<dbReference type="InterPro" id="IPR041588">
    <property type="entry name" value="Integrase_H2C2"/>
</dbReference>
<evidence type="ECO:0000313" key="3">
    <source>
        <dbReference type="EMBL" id="OMO80198.1"/>
    </source>
</evidence>
<evidence type="ECO:0000313" key="4">
    <source>
        <dbReference type="Proteomes" id="UP000187203"/>
    </source>
</evidence>
<dbReference type="EMBL" id="AWUE01018457">
    <property type="protein sequence ID" value="OMO80198.1"/>
    <property type="molecule type" value="Genomic_DNA"/>
</dbReference>
<dbReference type="PANTHER" id="PTHR45890:SF1">
    <property type="entry name" value="AARF DOMAIN CONTAINING KINASE 2"/>
    <property type="match status" value="1"/>
</dbReference>